<evidence type="ECO:0000313" key="1">
    <source>
        <dbReference type="EMBL" id="CCH42296.1"/>
    </source>
</evidence>
<reference evidence="1 2" key="1">
    <citation type="journal article" date="2012" name="Eukaryot. Cell">
        <title>Draft genome sequence of Wickerhamomyces ciferrii NRRL Y-1031 F-60-10.</title>
        <authorList>
            <person name="Schneider J."/>
            <person name="Andrea H."/>
            <person name="Blom J."/>
            <person name="Jaenicke S."/>
            <person name="Ruckert C."/>
            <person name="Schorsch C."/>
            <person name="Szczepanowski R."/>
            <person name="Farwick M."/>
            <person name="Goesmann A."/>
            <person name="Puhler A."/>
            <person name="Schaffer S."/>
            <person name="Tauch A."/>
            <person name="Kohler T."/>
            <person name="Brinkrolf K."/>
        </authorList>
    </citation>
    <scope>NUCLEOTIDE SEQUENCE [LARGE SCALE GENOMIC DNA]</scope>
    <source>
        <strain evidence="2">ATCC 14091 / BCRC 22168 / CBS 111 / JCM 3599 / NBRC 0793 / NRRL Y-1031 F-60-10</strain>
    </source>
</reference>
<dbReference type="InParanoid" id="K0KH45"/>
<comment type="caution">
    <text evidence="1">The sequence shown here is derived from an EMBL/GenBank/DDBJ whole genome shotgun (WGS) entry which is preliminary data.</text>
</comment>
<proteinExistence type="predicted"/>
<evidence type="ECO:0000313" key="2">
    <source>
        <dbReference type="Proteomes" id="UP000009328"/>
    </source>
</evidence>
<dbReference type="AlphaFoldDB" id="K0KH45"/>
<sequence length="184" mass="21102">MSTRIIKPSIAAFINFVKPLNSQQEARYIYNQFSRLGKVTWWHDHTSPAGFRHHGARSMVIYTLDDLKGLETMALEKENLIDDLNSIVGIPLLKDYESLQNGEIDKIDPVYQFDDKSMSKNQRANEIKLKKFKPLPTDVEVSSATRDEPFFVANMLTTEGYMSEYVQMKAANSIPLRVRVDLVD</sequence>
<accession>K0KH45</accession>
<organism evidence="1 2">
    <name type="scientific">Wickerhamomyces ciferrii (strain ATCC 14091 / BCRC 22168 / CBS 111 / JCM 3599 / NBRC 0793 / NRRL Y-1031 F-60-10)</name>
    <name type="common">Yeast</name>
    <name type="synonym">Pichia ciferrii</name>
    <dbReference type="NCBI Taxonomy" id="1206466"/>
    <lineage>
        <taxon>Eukaryota</taxon>
        <taxon>Fungi</taxon>
        <taxon>Dikarya</taxon>
        <taxon>Ascomycota</taxon>
        <taxon>Saccharomycotina</taxon>
        <taxon>Saccharomycetes</taxon>
        <taxon>Phaffomycetales</taxon>
        <taxon>Wickerhamomycetaceae</taxon>
        <taxon>Wickerhamomyces</taxon>
    </lineage>
</organism>
<gene>
    <name evidence="1" type="ORF">BN7_1840</name>
</gene>
<dbReference type="Proteomes" id="UP000009328">
    <property type="component" value="Unassembled WGS sequence"/>
</dbReference>
<dbReference type="HOGENOM" id="CLU_1469334_0_0_1"/>
<name>K0KH45_WICCF</name>
<dbReference type="EMBL" id="CAIF01000040">
    <property type="protein sequence ID" value="CCH42296.1"/>
    <property type="molecule type" value="Genomic_DNA"/>
</dbReference>
<protein>
    <submittedName>
        <fullName evidence="1">Uncharacterized protein</fullName>
    </submittedName>
</protein>
<keyword evidence="2" id="KW-1185">Reference proteome</keyword>